<protein>
    <submittedName>
        <fullName evidence="1">Uncharacterized protein</fullName>
    </submittedName>
</protein>
<name>A0A9D4U4A4_ADICA</name>
<evidence type="ECO:0000313" key="2">
    <source>
        <dbReference type="Proteomes" id="UP000886520"/>
    </source>
</evidence>
<comment type="caution">
    <text evidence="1">The sequence shown here is derived from an EMBL/GenBank/DDBJ whole genome shotgun (WGS) entry which is preliminary data.</text>
</comment>
<keyword evidence="2" id="KW-1185">Reference proteome</keyword>
<dbReference type="EMBL" id="JABFUD020000024">
    <property type="protein sequence ID" value="KAI5060807.1"/>
    <property type="molecule type" value="Genomic_DNA"/>
</dbReference>
<sequence>MQFIYLCYISLSYALFFYLNNTMVEHECSTRGWAMMVHPNCVDLWKFKKPMHGNLRANDKDIEQIFDAAKRQVHTDGALASRSCKCFLLSPVTRENVYITRLRTRQGILDTGAMKFMIWDFGRDVYRTLYLIGFFMCLKTHIS</sequence>
<reference evidence="1" key="1">
    <citation type="submission" date="2021-01" db="EMBL/GenBank/DDBJ databases">
        <title>Adiantum capillus-veneris genome.</title>
        <authorList>
            <person name="Fang Y."/>
            <person name="Liao Q."/>
        </authorList>
    </citation>
    <scope>NUCLEOTIDE SEQUENCE</scope>
    <source>
        <strain evidence="1">H3</strain>
        <tissue evidence="1">Leaf</tissue>
    </source>
</reference>
<accession>A0A9D4U4A4</accession>
<dbReference type="AlphaFoldDB" id="A0A9D4U4A4"/>
<evidence type="ECO:0000313" key="1">
    <source>
        <dbReference type="EMBL" id="KAI5060807.1"/>
    </source>
</evidence>
<proteinExistence type="predicted"/>
<organism evidence="1 2">
    <name type="scientific">Adiantum capillus-veneris</name>
    <name type="common">Maidenhair fern</name>
    <dbReference type="NCBI Taxonomy" id="13818"/>
    <lineage>
        <taxon>Eukaryota</taxon>
        <taxon>Viridiplantae</taxon>
        <taxon>Streptophyta</taxon>
        <taxon>Embryophyta</taxon>
        <taxon>Tracheophyta</taxon>
        <taxon>Polypodiopsida</taxon>
        <taxon>Polypodiidae</taxon>
        <taxon>Polypodiales</taxon>
        <taxon>Pteridineae</taxon>
        <taxon>Pteridaceae</taxon>
        <taxon>Vittarioideae</taxon>
        <taxon>Adiantum</taxon>
    </lineage>
</organism>
<dbReference type="Proteomes" id="UP000886520">
    <property type="component" value="Chromosome 24"/>
</dbReference>
<gene>
    <name evidence="1" type="ORF">GOP47_0025227</name>
</gene>